<reference evidence="2" key="1">
    <citation type="submission" date="2016-06" db="EMBL/GenBank/DDBJ databases">
        <authorList>
            <person name="Varghese N."/>
            <person name="Submissions Spin"/>
        </authorList>
    </citation>
    <scope>NUCLEOTIDE SEQUENCE [LARGE SCALE GENOMIC DNA]</scope>
    <source>
        <strain evidence="2">DSM 43909</strain>
    </source>
</reference>
<dbReference type="OrthoDB" id="4205357at2"/>
<dbReference type="Gene3D" id="3.80.10.10">
    <property type="entry name" value="Ribonuclease Inhibitor"/>
    <property type="match status" value="1"/>
</dbReference>
<dbReference type="Proteomes" id="UP000198242">
    <property type="component" value="Chromosome I"/>
</dbReference>
<proteinExistence type="predicted"/>
<evidence type="ECO:0000313" key="2">
    <source>
        <dbReference type="Proteomes" id="UP000198242"/>
    </source>
</evidence>
<protein>
    <recommendedName>
        <fullName evidence="3">Leucine-rich repeat domain-containing protein</fullName>
    </recommendedName>
</protein>
<accession>A0A1C4X3X3</accession>
<name>A0A1C4X3X3_MICVI</name>
<dbReference type="InterPro" id="IPR032675">
    <property type="entry name" value="LRR_dom_sf"/>
</dbReference>
<sequence length="221" mass="24448">MTYPVDPAVAEALERAVGHGPPLTDAEWEQVTELHIAHARSLDGIARCRSLEMLILNGCDPVETGMLADLTGLAALVVNNSGLASLEGVEGLPLLQVDVSRNLVEDLSPLLKLSDVQNINVDGNPLSVESYERVIPELRRRGARVTCSERREWQLTLRLQEAGLPFCCYRKAGKVRLNSPGLRHTEVPEFGHPVVTENELERLLAENPDGVYELFARRDHM</sequence>
<evidence type="ECO:0000313" key="1">
    <source>
        <dbReference type="EMBL" id="SCF03114.1"/>
    </source>
</evidence>
<dbReference type="AlphaFoldDB" id="A0A1C4X3X3"/>
<dbReference type="EMBL" id="LT607411">
    <property type="protein sequence ID" value="SCF03114.1"/>
    <property type="molecule type" value="Genomic_DNA"/>
</dbReference>
<organism evidence="1 2">
    <name type="scientific">Micromonospora viridifaciens</name>
    <dbReference type="NCBI Taxonomy" id="1881"/>
    <lineage>
        <taxon>Bacteria</taxon>
        <taxon>Bacillati</taxon>
        <taxon>Actinomycetota</taxon>
        <taxon>Actinomycetes</taxon>
        <taxon>Micromonosporales</taxon>
        <taxon>Micromonosporaceae</taxon>
        <taxon>Micromonospora</taxon>
    </lineage>
</organism>
<dbReference type="RefSeq" id="WP_157744464.1">
    <property type="nucleotide sequence ID" value="NZ_LT607411.1"/>
</dbReference>
<gene>
    <name evidence="1" type="ORF">GA0074695_2985</name>
</gene>
<keyword evidence="2" id="KW-1185">Reference proteome</keyword>
<dbReference type="SUPFAM" id="SSF52058">
    <property type="entry name" value="L domain-like"/>
    <property type="match status" value="1"/>
</dbReference>
<evidence type="ECO:0008006" key="3">
    <source>
        <dbReference type="Google" id="ProtNLM"/>
    </source>
</evidence>